<feature type="transmembrane region" description="Helical" evidence="6">
    <location>
        <begin position="533"/>
        <end position="552"/>
    </location>
</feature>
<feature type="region of interest" description="Disordered" evidence="5">
    <location>
        <begin position="966"/>
        <end position="997"/>
    </location>
</feature>
<evidence type="ECO:0000256" key="4">
    <source>
        <dbReference type="ARBA" id="ARBA00023136"/>
    </source>
</evidence>
<evidence type="ECO:0000256" key="1">
    <source>
        <dbReference type="ARBA" id="ARBA00004141"/>
    </source>
</evidence>
<organism evidence="10 11">
    <name type="scientific">Rotaria sordida</name>
    <dbReference type="NCBI Taxonomy" id="392033"/>
    <lineage>
        <taxon>Eukaryota</taxon>
        <taxon>Metazoa</taxon>
        <taxon>Spiralia</taxon>
        <taxon>Gnathifera</taxon>
        <taxon>Rotifera</taxon>
        <taxon>Eurotatoria</taxon>
        <taxon>Bdelloidea</taxon>
        <taxon>Philodinida</taxon>
        <taxon>Philodinidae</taxon>
        <taxon>Rotaria</taxon>
    </lineage>
</organism>
<dbReference type="InterPro" id="IPR050927">
    <property type="entry name" value="TRPM"/>
</dbReference>
<feature type="transmembrane region" description="Helical" evidence="6">
    <location>
        <begin position="646"/>
        <end position="669"/>
    </location>
</feature>
<feature type="transmembrane region" description="Helical" evidence="6">
    <location>
        <begin position="614"/>
        <end position="634"/>
    </location>
</feature>
<keyword evidence="2 6" id="KW-0812">Transmembrane</keyword>
<evidence type="ECO:0000256" key="5">
    <source>
        <dbReference type="SAM" id="MobiDB-lite"/>
    </source>
</evidence>
<evidence type="ECO:0000256" key="2">
    <source>
        <dbReference type="ARBA" id="ARBA00022692"/>
    </source>
</evidence>
<dbReference type="Proteomes" id="UP000663823">
    <property type="component" value="Unassembled WGS sequence"/>
</dbReference>
<dbReference type="Pfam" id="PF25508">
    <property type="entry name" value="TRPM2"/>
    <property type="match status" value="1"/>
</dbReference>
<dbReference type="EMBL" id="CAJNOO010005707">
    <property type="protein sequence ID" value="CAF1428197.1"/>
    <property type="molecule type" value="Genomic_DNA"/>
</dbReference>
<dbReference type="PANTHER" id="PTHR13800">
    <property type="entry name" value="TRANSIENT RECEPTOR POTENTIAL CATION CHANNEL, SUBFAMILY M, MEMBER 6"/>
    <property type="match status" value="1"/>
</dbReference>
<reference evidence="10" key="1">
    <citation type="submission" date="2021-02" db="EMBL/GenBank/DDBJ databases">
        <authorList>
            <person name="Nowell W R."/>
        </authorList>
    </citation>
    <scope>NUCLEOTIDE SEQUENCE</scope>
</reference>
<feature type="domain" description="TRPM-like" evidence="8">
    <location>
        <begin position="325"/>
        <end position="506"/>
    </location>
</feature>
<evidence type="ECO:0000256" key="6">
    <source>
        <dbReference type="SAM" id="Phobius"/>
    </source>
</evidence>
<dbReference type="GO" id="GO:0005886">
    <property type="term" value="C:plasma membrane"/>
    <property type="evidence" value="ECO:0007669"/>
    <property type="project" value="TreeGrafter"/>
</dbReference>
<feature type="transmembrane region" description="Helical" evidence="6">
    <location>
        <begin position="721"/>
        <end position="744"/>
    </location>
</feature>
<keyword evidence="4 6" id="KW-0472">Membrane</keyword>
<feature type="non-terminal residue" evidence="10">
    <location>
        <position position="1033"/>
    </location>
</feature>
<evidence type="ECO:0000313" key="9">
    <source>
        <dbReference type="EMBL" id="CAF1428197.1"/>
    </source>
</evidence>
<evidence type="ECO:0000259" key="8">
    <source>
        <dbReference type="Pfam" id="PF25508"/>
    </source>
</evidence>
<name>A0A819R479_9BILA</name>
<keyword evidence="3 6" id="KW-1133">Transmembrane helix</keyword>
<accession>A0A819R479</accession>
<evidence type="ECO:0000259" key="7">
    <source>
        <dbReference type="Pfam" id="PF00520"/>
    </source>
</evidence>
<dbReference type="EMBL" id="CAJOAX010008468">
    <property type="protein sequence ID" value="CAF4034428.1"/>
    <property type="molecule type" value="Genomic_DNA"/>
</dbReference>
<comment type="caution">
    <text evidence="10">The sequence shown here is derived from an EMBL/GenBank/DDBJ whole genome shotgun (WGS) entry which is preliminary data.</text>
</comment>
<protein>
    <submittedName>
        <fullName evidence="10">Uncharacterized protein</fullName>
    </submittedName>
</protein>
<gene>
    <name evidence="10" type="ORF">OTI717_LOCUS30810</name>
    <name evidence="9" type="ORF">RFH988_LOCUS35832</name>
</gene>
<evidence type="ECO:0000256" key="3">
    <source>
        <dbReference type="ARBA" id="ARBA00022989"/>
    </source>
</evidence>
<comment type="subcellular location">
    <subcellularLocation>
        <location evidence="1">Membrane</location>
        <topology evidence="1">Multi-pass membrane protein</topology>
    </subcellularLocation>
</comment>
<evidence type="ECO:0000313" key="11">
    <source>
        <dbReference type="Proteomes" id="UP000663823"/>
    </source>
</evidence>
<proteinExistence type="predicted"/>
<dbReference type="Proteomes" id="UP000663882">
    <property type="component" value="Unassembled WGS sequence"/>
</dbReference>
<feature type="transmembrane region" description="Helical" evidence="6">
    <location>
        <begin position="756"/>
        <end position="775"/>
    </location>
</feature>
<feature type="transmembrane region" description="Helical" evidence="6">
    <location>
        <begin position="690"/>
        <end position="709"/>
    </location>
</feature>
<evidence type="ECO:0000313" key="10">
    <source>
        <dbReference type="EMBL" id="CAF4034428.1"/>
    </source>
</evidence>
<dbReference type="GO" id="GO:0005261">
    <property type="term" value="F:monoatomic cation channel activity"/>
    <property type="evidence" value="ECO:0007669"/>
    <property type="project" value="TreeGrafter"/>
</dbReference>
<dbReference type="PANTHER" id="PTHR13800:SF1">
    <property type="entry name" value="TRANSIENT RECEPTOR POTENTIAL CATION CHANNEL TRPM"/>
    <property type="match status" value="1"/>
</dbReference>
<dbReference type="InterPro" id="IPR057366">
    <property type="entry name" value="TRPM-like"/>
</dbReference>
<dbReference type="Pfam" id="PF00520">
    <property type="entry name" value="Ion_trans"/>
    <property type="match status" value="1"/>
</dbReference>
<dbReference type="AlphaFoldDB" id="A0A819R479"/>
<sequence length="1033" mass="121458">PVATIVVGGGKNTIENIYYDLKFKIAVLLISGTGYAADFLSRWLLYTKELDNELTKQHIVSDIDEFFIISNEGKCSSLRPLIPKSQNRSKSIASSIKRTSKHLDSKNKKLSEIFKNYIDRLEKDITYTFFRDNDSNKVKGQDKHQQDDDKQNSINKLLNQVMFCLQPAVRTHLTIFNSNLDMHLSEKIFQTICHSRKNLAKIRENERLQKFDTQKDNNEALKNVYHQNEIERKIEKTKLLRLAMKWENIQVAKDFIFQNSLDNIMRKNALFKEALKQNLPIFVYEFLRLKIKPADIFFQKDLDSQNKSKYANFIRELYHDQDYDKTHLKNFLEKDDNNKIIKIDSVVTLNNILEKLIGDYMHQLYFETEADEKKYHEEKRLGRLFLKSETDPHQYIMRDLFLWAILMNYIDMAKVFLSFMEYRICSALIATKILKEYYSVASYGDLKTEYEKASKYFENYAIDCLDKCDDENVNQTCEIILQRNELYGYVTCLQVAADADDKKFLATQCCVQAMDDIWFDKLPPDQNTYKDQLRNFVGVISLGLLAPVTILYRENKTARLKHTPILPKFSNHGINYSDPSLLEDPQSSLLESDDSFVLYWNRFKNFHLSLRTKYIYHLITYIFFLLLFSYVLLFNFSPPIAQTPSIHWTEIFTIILVSCILIEEIHYFCTQDNLGFLGKTITYFTNYFKLMTLLAIILFYIGLIVRFTRVNSEDSFRAARIIMAIDIEIWWLRSISFVVVIPYLGPHLVAIRKMLYDLLFFIYIFGVAMIAYGVASRSMVYYPKANNFTTETNGSIDTSFDGRSVFRNILYRVYYLLHGEFGTQLDDLDNSRNAGWSIANHILLAFHMIFVNILLLNLLIALFSKRFDQIYDETKRIWRLQQYVFTREYYGRSPLIPPISFMHDIYCLSHMLYINIRQRCSGKIHNSKIKVFKIIPSEERIVKQWYEFEESSTCEYAHNQVKALKTGSMTSKPKSDSDDNKQNQTIENDNNDSNQSRIDLSIGKINLDKLNSIIGKANKELEEEYNRKKLQRK</sequence>
<feature type="domain" description="Ion transport" evidence="7">
    <location>
        <begin position="620"/>
        <end position="874"/>
    </location>
</feature>
<dbReference type="OrthoDB" id="10401761at2759"/>
<feature type="transmembrane region" description="Helical" evidence="6">
    <location>
        <begin position="838"/>
        <end position="863"/>
    </location>
</feature>
<dbReference type="InterPro" id="IPR005821">
    <property type="entry name" value="Ion_trans_dom"/>
</dbReference>
<dbReference type="GO" id="GO:0030001">
    <property type="term" value="P:metal ion transport"/>
    <property type="evidence" value="ECO:0007669"/>
    <property type="project" value="TreeGrafter"/>
</dbReference>
<feature type="compositionally biased region" description="Polar residues" evidence="5">
    <location>
        <begin position="982"/>
        <end position="997"/>
    </location>
</feature>